<gene>
    <name evidence="2" type="ORF">GNZ18_10190</name>
</gene>
<organism evidence="2 3">
    <name type="scientific">Actinomadura litoris</name>
    <dbReference type="NCBI Taxonomy" id="2678616"/>
    <lineage>
        <taxon>Bacteria</taxon>
        <taxon>Bacillati</taxon>
        <taxon>Actinomycetota</taxon>
        <taxon>Actinomycetes</taxon>
        <taxon>Streptosporangiales</taxon>
        <taxon>Thermomonosporaceae</taxon>
        <taxon>Actinomadura</taxon>
    </lineage>
</organism>
<comment type="caution">
    <text evidence="2">The sequence shown here is derived from an EMBL/GenBank/DDBJ whole genome shotgun (WGS) entry which is preliminary data.</text>
</comment>
<dbReference type="Pfam" id="PF13349">
    <property type="entry name" value="DUF4097"/>
    <property type="match status" value="1"/>
</dbReference>
<name>A0A7K1KYA2_9ACTN</name>
<proteinExistence type="predicted"/>
<evidence type="ECO:0000313" key="2">
    <source>
        <dbReference type="EMBL" id="MUN36965.1"/>
    </source>
</evidence>
<dbReference type="AlphaFoldDB" id="A0A7K1KYA2"/>
<evidence type="ECO:0000259" key="1">
    <source>
        <dbReference type="Pfam" id="PF13349"/>
    </source>
</evidence>
<sequence>MSSYGGADDRRGDVRTLSGVAVLAVLAATVTGCGLDFGQHGETRAYDGPAGVDRLKVRSGDGKVEIVASDAPGIKVREKLHWSNKNNKPQARHVTEGGTFSLSSRCARQVIGMNACRISYRIEVPRSIAVDVENSDGKIVVSGLAGAVRLRSGTGGITASDLRATSLSLDARDSAVRVSGRATTADLRTGTGAIIATGLTADRLSARSNDGRIQLSGRATLAELRTGTGRIDAASLTADRVVARTNDGSITLGLLTPPSALQATTNTGDVHVRVPRGPAYAIDVKTGTGSKKIDPNLHHDSTAKRHIKVSTGDGDAVVSPA</sequence>
<dbReference type="Gene3D" id="2.160.20.120">
    <property type="match status" value="1"/>
</dbReference>
<dbReference type="InterPro" id="IPR025164">
    <property type="entry name" value="Toastrack_DUF4097"/>
</dbReference>
<evidence type="ECO:0000313" key="3">
    <source>
        <dbReference type="Proteomes" id="UP000432015"/>
    </source>
</evidence>
<dbReference type="Proteomes" id="UP000432015">
    <property type="component" value="Unassembled WGS sequence"/>
</dbReference>
<accession>A0A7K1KYA2</accession>
<dbReference type="EMBL" id="WOFH01000003">
    <property type="protein sequence ID" value="MUN36965.1"/>
    <property type="molecule type" value="Genomic_DNA"/>
</dbReference>
<reference evidence="2 3" key="1">
    <citation type="submission" date="2019-11" db="EMBL/GenBank/DDBJ databases">
        <authorList>
            <person name="Cao P."/>
        </authorList>
    </citation>
    <scope>NUCLEOTIDE SEQUENCE [LARGE SCALE GENOMIC DNA]</scope>
    <source>
        <strain evidence="2 3">NEAU-AAG5</strain>
    </source>
</reference>
<protein>
    <submittedName>
        <fullName evidence="2">DUF4097 family beta strand repeat protein</fullName>
    </submittedName>
</protein>
<feature type="domain" description="DUF4097" evidence="1">
    <location>
        <begin position="184"/>
        <end position="318"/>
    </location>
</feature>
<keyword evidence="3" id="KW-1185">Reference proteome</keyword>